<keyword evidence="2" id="KW-1185">Reference proteome</keyword>
<organism evidence="1 2">
    <name type="scientific">Cytobacillus kochii</name>
    <dbReference type="NCBI Taxonomy" id="859143"/>
    <lineage>
        <taxon>Bacteria</taxon>
        <taxon>Bacillati</taxon>
        <taxon>Bacillota</taxon>
        <taxon>Bacilli</taxon>
        <taxon>Bacillales</taxon>
        <taxon>Bacillaceae</taxon>
        <taxon>Cytobacillus</taxon>
    </lineage>
</organism>
<name>A0A248TH46_9BACI</name>
<dbReference type="EMBL" id="CP022983">
    <property type="protein sequence ID" value="ASV67501.1"/>
    <property type="molecule type" value="Genomic_DNA"/>
</dbReference>
<reference evidence="1 2" key="1">
    <citation type="submission" date="2017-08" db="EMBL/GenBank/DDBJ databases">
        <title>Complete Genome Sequence of Bacillus kochii Oregon-R-modENCODE STRAIN BDGP4, isolated from Drosophila melanogaster gut.</title>
        <authorList>
            <person name="Wan K.H."/>
            <person name="Yu C."/>
            <person name="Park S."/>
            <person name="Hammonds A.S."/>
            <person name="Booth B.W."/>
            <person name="Celniker S.E."/>
        </authorList>
    </citation>
    <scope>NUCLEOTIDE SEQUENCE [LARGE SCALE GENOMIC DNA]</scope>
    <source>
        <strain evidence="1 2">BDGP4</strain>
    </source>
</reference>
<dbReference type="OrthoDB" id="2971867at2"/>
<evidence type="ECO:0000313" key="1">
    <source>
        <dbReference type="EMBL" id="ASV67501.1"/>
    </source>
</evidence>
<protein>
    <submittedName>
        <fullName evidence="1">Uncharacterized protein</fullName>
    </submittedName>
</protein>
<evidence type="ECO:0000313" key="2">
    <source>
        <dbReference type="Proteomes" id="UP000215137"/>
    </source>
</evidence>
<proteinExistence type="predicted"/>
<gene>
    <name evidence="1" type="ORF">CKF48_09300</name>
</gene>
<sequence length="79" mass="9451">MIGLLLNGKEQQEIEYLLKREMDEILFDLEDERIADVVKVAMKEKYEILLSLFKRVVPADEYAHYKLNEKKNKKIKKSH</sequence>
<dbReference type="RefSeq" id="WP_095371075.1">
    <property type="nucleotide sequence ID" value="NZ_CP022983.1"/>
</dbReference>
<dbReference type="KEGG" id="bko:CKF48_09300"/>
<dbReference type="AlphaFoldDB" id="A0A248TH46"/>
<accession>A0A248TH46</accession>
<dbReference type="Proteomes" id="UP000215137">
    <property type="component" value="Chromosome"/>
</dbReference>